<reference evidence="2" key="1">
    <citation type="submission" date="2025-08" db="UniProtKB">
        <authorList>
            <consortium name="RefSeq"/>
        </authorList>
    </citation>
    <scope>IDENTIFICATION</scope>
    <source>
        <tissue evidence="2">Thorax and Abdomen</tissue>
    </source>
</reference>
<protein>
    <submittedName>
        <fullName evidence="2">DNA repair protein XRCC2</fullName>
    </submittedName>
</protein>
<proteinExistence type="predicted"/>
<dbReference type="Gene3D" id="3.40.50.300">
    <property type="entry name" value="P-loop containing nucleotide triphosphate hydrolases"/>
    <property type="match status" value="1"/>
</dbReference>
<dbReference type="PANTHER" id="PTHR46644:SF2">
    <property type="entry name" value="DNA REPAIR PROTEIN XRCC2"/>
    <property type="match status" value="1"/>
</dbReference>
<dbReference type="Proteomes" id="UP000829291">
    <property type="component" value="Chromosome 3"/>
</dbReference>
<organism evidence="1 2">
    <name type="scientific">Neodiprion lecontei</name>
    <name type="common">Redheaded pine sawfly</name>
    <dbReference type="NCBI Taxonomy" id="441921"/>
    <lineage>
        <taxon>Eukaryota</taxon>
        <taxon>Metazoa</taxon>
        <taxon>Ecdysozoa</taxon>
        <taxon>Arthropoda</taxon>
        <taxon>Hexapoda</taxon>
        <taxon>Insecta</taxon>
        <taxon>Pterygota</taxon>
        <taxon>Neoptera</taxon>
        <taxon>Endopterygota</taxon>
        <taxon>Hymenoptera</taxon>
        <taxon>Tenthredinoidea</taxon>
        <taxon>Diprionidae</taxon>
        <taxon>Diprioninae</taxon>
        <taxon>Neodiprion</taxon>
    </lineage>
</organism>
<dbReference type="RefSeq" id="XP_046589862.1">
    <property type="nucleotide sequence ID" value="XM_046733906.1"/>
</dbReference>
<dbReference type="GeneID" id="107222178"/>
<keyword evidence="1" id="KW-1185">Reference proteome</keyword>
<evidence type="ECO:0000313" key="2">
    <source>
        <dbReference type="RefSeq" id="XP_046589862.1"/>
    </source>
</evidence>
<sequence>MDWKKIYSLMVQGQTRYKGIELNGREAGVVLVNTDHHFHIPTLVDLMACFIRNNNDARKLGTTDVFDDKGIKSIIEDSLRYFTVINCYESSQFFLSLQSLQGILSNDDKIAMIAIDSISSYYWQDRKHGECWSMDGYVKSCLNIMQKHTFGHKIILLYTRPSDVKSKSKEAVVRTSLLNEEKIHYKIQLHKQHDVNQFSAVVESVSDNKNLSYIVSNNGIEWRTCYSKR</sequence>
<dbReference type="PANTHER" id="PTHR46644">
    <property type="entry name" value="DNA REPAIR PROTEIN XRCC2"/>
    <property type="match status" value="1"/>
</dbReference>
<evidence type="ECO:0000313" key="1">
    <source>
        <dbReference type="Proteomes" id="UP000829291"/>
    </source>
</evidence>
<accession>A0ABM3FPC8</accession>
<gene>
    <name evidence="2" type="primary">LOC107222178</name>
</gene>
<dbReference type="InterPro" id="IPR030547">
    <property type="entry name" value="XRCC2"/>
</dbReference>
<name>A0ABM3FPC8_NEOLC</name>
<dbReference type="InterPro" id="IPR027417">
    <property type="entry name" value="P-loop_NTPase"/>
</dbReference>